<protein>
    <submittedName>
        <fullName evidence="1">Uncharacterized protein</fullName>
    </submittedName>
</protein>
<dbReference type="OrthoDB" id="5937513at2"/>
<dbReference type="HOGENOM" id="CLU_511651_0_0_10"/>
<gene>
    <name evidence="1" type="ORF">FAES_0893</name>
</gene>
<reference evidence="1 2" key="1">
    <citation type="journal article" date="2012" name="J. Bacteriol.">
        <title>Genome Sequence of Fibrella aestuarina BUZ 2T, a Filamentous Marine Bacterium.</title>
        <authorList>
            <person name="Filippini M."/>
            <person name="Qi W."/>
            <person name="Blom J."/>
            <person name="Goesmann A."/>
            <person name="Smits T.H."/>
            <person name="Bagheri H.C."/>
        </authorList>
    </citation>
    <scope>NUCLEOTIDE SEQUENCE [LARGE SCALE GENOMIC DNA]</scope>
    <source>
        <strain evidence="2">BUZ 2T</strain>
    </source>
</reference>
<dbReference type="AlphaFoldDB" id="I0K451"/>
<dbReference type="Proteomes" id="UP000011058">
    <property type="component" value="Chromosome"/>
</dbReference>
<keyword evidence="2" id="KW-1185">Reference proteome</keyword>
<proteinExistence type="predicted"/>
<dbReference type="EMBL" id="HE796683">
    <property type="protein sequence ID" value="CCG98904.1"/>
    <property type="molecule type" value="Genomic_DNA"/>
</dbReference>
<evidence type="ECO:0000313" key="1">
    <source>
        <dbReference type="EMBL" id="CCG98904.1"/>
    </source>
</evidence>
<dbReference type="RefSeq" id="WP_015330004.1">
    <property type="nucleotide sequence ID" value="NC_020054.1"/>
</dbReference>
<accession>I0K451</accession>
<sequence>MPDFQSFDLLSGKPFNRFELADRGDLVFFPNLRPCRVKILMVVDASISFSHAYFGLSHVLDVLRTNPEFYVKFDVTRAHRNTDLMKPNQAQDPVAWERYGPHFEGFRFTQPGFNLDVFDQVWFFGFYGEGHPTGLTNAELEILSRWMDKGGGVFATGDHADLGAALCSRIPRVSTMRKWTTGQRVPQPTGVDRHDTLRKGADTTYTFDDESDDQPMSITPKRYYLSGWSPFIRRSRPHPILCGQEGVIDILPDHPHEGEVLDTGAIDLNRKFTFGAYANRDEYPNSGTAAPERIATAVVQGDHFLGSDLNKGNATAKTFGVIGAYDGFLASDADQHPGRVVVDSTWHHWFDVNLIGRPIGNLDSAPMNGTNPKTLGFRATPAGLNALARIDNYFRNVAIWLSPKAKQQCMFKRATWGMVLRYPLLERLSPKMPIWELGGTAYDALGLRASQCIISRWVLDVLPLELPKLFQVAPFPEPNPCLTCPPFELIEQYVLGGITRELLELGYKMDDGAVDEKREMNEETITEAFNVGARRGVDELLKELDKSLQLTTRQVKQLSDVLPRLNKI</sequence>
<dbReference type="KEGG" id="fae:FAES_0893"/>
<dbReference type="PATRIC" id="fig|1166018.3.peg.2609"/>
<name>I0K451_9BACT</name>
<evidence type="ECO:0000313" key="2">
    <source>
        <dbReference type="Proteomes" id="UP000011058"/>
    </source>
</evidence>
<dbReference type="eggNOG" id="ENOG502Z8HJ">
    <property type="taxonomic scope" value="Bacteria"/>
</dbReference>
<organism evidence="1 2">
    <name type="scientific">Fibrella aestuarina BUZ 2</name>
    <dbReference type="NCBI Taxonomy" id="1166018"/>
    <lineage>
        <taxon>Bacteria</taxon>
        <taxon>Pseudomonadati</taxon>
        <taxon>Bacteroidota</taxon>
        <taxon>Cytophagia</taxon>
        <taxon>Cytophagales</taxon>
        <taxon>Spirosomataceae</taxon>
        <taxon>Fibrella</taxon>
    </lineage>
</organism>